<sequence>MTTPVTTLCTHLPQVREQTRELQVQPDVLAAITANLYAENLALRRRLHGPLLPLSTESPWKNHLQP</sequence>
<dbReference type="EMBL" id="WBKG01000047">
    <property type="protein sequence ID" value="KAB1978811.1"/>
    <property type="molecule type" value="Genomic_DNA"/>
</dbReference>
<evidence type="ECO:0000313" key="2">
    <source>
        <dbReference type="Proteomes" id="UP000442990"/>
    </source>
</evidence>
<name>A0A7J5D475_9ACTN</name>
<gene>
    <name evidence="1" type="ORF">F8144_37760</name>
</gene>
<organism evidence="1 2">
    <name type="scientific">Streptomyces triticiradicis</name>
    <dbReference type="NCBI Taxonomy" id="2651189"/>
    <lineage>
        <taxon>Bacteria</taxon>
        <taxon>Bacillati</taxon>
        <taxon>Actinomycetota</taxon>
        <taxon>Actinomycetes</taxon>
        <taxon>Kitasatosporales</taxon>
        <taxon>Streptomycetaceae</taxon>
        <taxon>Streptomyces</taxon>
    </lineage>
</organism>
<keyword evidence="2" id="KW-1185">Reference proteome</keyword>
<evidence type="ECO:0000313" key="1">
    <source>
        <dbReference type="EMBL" id="KAB1978811.1"/>
    </source>
</evidence>
<reference evidence="1 2" key="1">
    <citation type="submission" date="2019-09" db="EMBL/GenBank/DDBJ databases">
        <title>Isolation and identification of active actinomycetes.</title>
        <authorList>
            <person name="Yu Z."/>
            <person name="Han C."/>
            <person name="Yu B."/>
        </authorList>
    </citation>
    <scope>NUCLEOTIDE SEQUENCE [LARGE SCALE GENOMIC DNA]</scope>
    <source>
        <strain evidence="1 2">NEAU-H2</strain>
    </source>
</reference>
<protein>
    <submittedName>
        <fullName evidence="1">Uncharacterized protein</fullName>
    </submittedName>
</protein>
<dbReference type="Proteomes" id="UP000442990">
    <property type="component" value="Unassembled WGS sequence"/>
</dbReference>
<accession>A0A7J5D475</accession>
<comment type="caution">
    <text evidence="1">The sequence shown here is derived from an EMBL/GenBank/DDBJ whole genome shotgun (WGS) entry which is preliminary data.</text>
</comment>
<dbReference type="AlphaFoldDB" id="A0A7J5D475"/>
<proteinExistence type="predicted"/>
<dbReference type="RefSeq" id="WP_151473953.1">
    <property type="nucleotide sequence ID" value="NZ_WBKG01000047.1"/>
</dbReference>